<keyword evidence="11" id="KW-1185">Reference proteome</keyword>
<reference evidence="10" key="1">
    <citation type="journal article" date="2022" name="bioRxiv">
        <title>Sequencing and chromosome-scale assembly of the giantPleurodeles waltlgenome.</title>
        <authorList>
            <person name="Brown T."/>
            <person name="Elewa A."/>
            <person name="Iarovenko S."/>
            <person name="Subramanian E."/>
            <person name="Araus A.J."/>
            <person name="Petzold A."/>
            <person name="Susuki M."/>
            <person name="Suzuki K.-i.T."/>
            <person name="Hayashi T."/>
            <person name="Toyoda A."/>
            <person name="Oliveira C."/>
            <person name="Osipova E."/>
            <person name="Leigh N.D."/>
            <person name="Simon A."/>
            <person name="Yun M.H."/>
        </authorList>
    </citation>
    <scope>NUCLEOTIDE SEQUENCE</scope>
    <source>
        <strain evidence="10">20211129_DDA</strain>
        <tissue evidence="10">Liver</tissue>
    </source>
</reference>
<evidence type="ECO:0000256" key="8">
    <source>
        <dbReference type="SAM" id="MobiDB-lite"/>
    </source>
</evidence>
<name>A0AAV7LB40_PLEWA</name>
<evidence type="ECO:0000256" key="7">
    <source>
        <dbReference type="ARBA" id="ARBA00023242"/>
    </source>
</evidence>
<evidence type="ECO:0000256" key="1">
    <source>
        <dbReference type="ARBA" id="ARBA00001968"/>
    </source>
</evidence>
<dbReference type="PANTHER" id="PTHR22930:SF267">
    <property type="entry name" value="NUCLEASE HARBI1-RELATED"/>
    <property type="match status" value="1"/>
</dbReference>
<dbReference type="InterPro" id="IPR045249">
    <property type="entry name" value="HARBI1-like"/>
</dbReference>
<evidence type="ECO:0000313" key="10">
    <source>
        <dbReference type="EMBL" id="KAJ1088222.1"/>
    </source>
</evidence>
<evidence type="ECO:0000256" key="5">
    <source>
        <dbReference type="ARBA" id="ARBA00022723"/>
    </source>
</evidence>
<evidence type="ECO:0000256" key="2">
    <source>
        <dbReference type="ARBA" id="ARBA00004123"/>
    </source>
</evidence>
<dbReference type="EMBL" id="JANPWB010000015">
    <property type="protein sequence ID" value="KAJ1088222.1"/>
    <property type="molecule type" value="Genomic_DNA"/>
</dbReference>
<dbReference type="GO" id="GO:0016787">
    <property type="term" value="F:hydrolase activity"/>
    <property type="evidence" value="ECO:0007669"/>
    <property type="project" value="UniProtKB-KW"/>
</dbReference>
<evidence type="ECO:0000313" key="11">
    <source>
        <dbReference type="Proteomes" id="UP001066276"/>
    </source>
</evidence>
<keyword evidence="7" id="KW-0539">Nucleus</keyword>
<comment type="cofactor">
    <cofactor evidence="1">
        <name>a divalent metal cation</name>
        <dbReference type="ChEBI" id="CHEBI:60240"/>
    </cofactor>
</comment>
<dbReference type="GO" id="GO:0005634">
    <property type="term" value="C:nucleus"/>
    <property type="evidence" value="ECO:0007669"/>
    <property type="project" value="UniProtKB-SubCell"/>
</dbReference>
<comment type="subcellular location">
    <subcellularLocation>
        <location evidence="2">Nucleus</location>
    </subcellularLocation>
</comment>
<dbReference type="Pfam" id="PF13359">
    <property type="entry name" value="DDE_Tnp_4"/>
    <property type="match status" value="1"/>
</dbReference>
<sequence length="226" mass="24970">MGEDKQDMRMYVVVVSACEMGVLHEVVMLVVVTVHVVCGVHVCVSAVLVTVGKAVQVSGSGTEDAVHAGVGDDVTVRENEEGETVEAVSVDANVCPLLLPCDSGYPNLSWLLTPVRNPRTGGENWYNEGHGRTRPVVERTFRLLKARFRCICFRGGSPRYAPKKVYQIVVVCLVLHNLTLRCHVPYLQEERSDNASGAAVDTEDSEEKEEEEDGDNRTHIILQYFQ</sequence>
<dbReference type="Proteomes" id="UP001066276">
    <property type="component" value="Chromosome 11"/>
</dbReference>
<evidence type="ECO:0000256" key="4">
    <source>
        <dbReference type="ARBA" id="ARBA00022722"/>
    </source>
</evidence>
<evidence type="ECO:0000256" key="6">
    <source>
        <dbReference type="ARBA" id="ARBA00022801"/>
    </source>
</evidence>
<dbReference type="InterPro" id="IPR027806">
    <property type="entry name" value="HARBI1_dom"/>
</dbReference>
<feature type="region of interest" description="Disordered" evidence="8">
    <location>
        <begin position="193"/>
        <end position="218"/>
    </location>
</feature>
<evidence type="ECO:0000256" key="3">
    <source>
        <dbReference type="ARBA" id="ARBA00006958"/>
    </source>
</evidence>
<dbReference type="GO" id="GO:0046872">
    <property type="term" value="F:metal ion binding"/>
    <property type="evidence" value="ECO:0007669"/>
    <property type="project" value="UniProtKB-KW"/>
</dbReference>
<comment type="similarity">
    <text evidence="3">Belongs to the HARBI1 family.</text>
</comment>
<dbReference type="GO" id="GO:0004518">
    <property type="term" value="F:nuclease activity"/>
    <property type="evidence" value="ECO:0007669"/>
    <property type="project" value="UniProtKB-KW"/>
</dbReference>
<feature type="compositionally biased region" description="Acidic residues" evidence="8">
    <location>
        <begin position="201"/>
        <end position="214"/>
    </location>
</feature>
<protein>
    <recommendedName>
        <fullName evidence="9">DDE Tnp4 domain-containing protein</fullName>
    </recommendedName>
</protein>
<keyword evidence="5" id="KW-0479">Metal-binding</keyword>
<feature type="domain" description="DDE Tnp4" evidence="9">
    <location>
        <begin position="102"/>
        <end position="177"/>
    </location>
</feature>
<accession>A0AAV7LB40</accession>
<dbReference type="PANTHER" id="PTHR22930">
    <property type="match status" value="1"/>
</dbReference>
<dbReference type="AlphaFoldDB" id="A0AAV7LB40"/>
<proteinExistence type="inferred from homology"/>
<gene>
    <name evidence="10" type="ORF">NDU88_001381</name>
</gene>
<keyword evidence="4" id="KW-0540">Nuclease</keyword>
<organism evidence="10 11">
    <name type="scientific">Pleurodeles waltl</name>
    <name type="common">Iberian ribbed newt</name>
    <dbReference type="NCBI Taxonomy" id="8319"/>
    <lineage>
        <taxon>Eukaryota</taxon>
        <taxon>Metazoa</taxon>
        <taxon>Chordata</taxon>
        <taxon>Craniata</taxon>
        <taxon>Vertebrata</taxon>
        <taxon>Euteleostomi</taxon>
        <taxon>Amphibia</taxon>
        <taxon>Batrachia</taxon>
        <taxon>Caudata</taxon>
        <taxon>Salamandroidea</taxon>
        <taxon>Salamandridae</taxon>
        <taxon>Pleurodelinae</taxon>
        <taxon>Pleurodeles</taxon>
    </lineage>
</organism>
<comment type="caution">
    <text evidence="10">The sequence shown here is derived from an EMBL/GenBank/DDBJ whole genome shotgun (WGS) entry which is preliminary data.</text>
</comment>
<evidence type="ECO:0000259" key="9">
    <source>
        <dbReference type="Pfam" id="PF13359"/>
    </source>
</evidence>
<keyword evidence="6" id="KW-0378">Hydrolase</keyword>